<dbReference type="EMBL" id="BKCJ011816122">
    <property type="protein sequence ID" value="GFD55277.1"/>
    <property type="molecule type" value="Genomic_DNA"/>
</dbReference>
<protein>
    <submittedName>
        <fullName evidence="1">Uncharacterized protein</fullName>
    </submittedName>
</protein>
<evidence type="ECO:0000313" key="1">
    <source>
        <dbReference type="EMBL" id="GFD55277.1"/>
    </source>
</evidence>
<reference evidence="1" key="1">
    <citation type="journal article" date="2019" name="Sci. Rep.">
        <title>Draft genome of Tanacetum cinerariifolium, the natural source of mosquito coil.</title>
        <authorList>
            <person name="Yamashiro T."/>
            <person name="Shiraishi A."/>
            <person name="Satake H."/>
            <person name="Nakayama K."/>
        </authorList>
    </citation>
    <scope>NUCLEOTIDE SEQUENCE</scope>
</reference>
<comment type="caution">
    <text evidence="1">The sequence shown here is derived from an EMBL/GenBank/DDBJ whole genome shotgun (WGS) entry which is preliminary data.</text>
</comment>
<name>A0A699X6F7_TANCI</name>
<sequence>MYGADQSNTMDSCSRDTCRIFAFPVPMCSMRCTAQTLKGTEHISACHQQVLRSAGVAEAAWFVRFLVVC</sequence>
<dbReference type="AlphaFoldDB" id="A0A699X6F7"/>
<accession>A0A699X6F7</accession>
<organism evidence="1">
    <name type="scientific">Tanacetum cinerariifolium</name>
    <name type="common">Dalmatian daisy</name>
    <name type="synonym">Chrysanthemum cinerariifolium</name>
    <dbReference type="NCBI Taxonomy" id="118510"/>
    <lineage>
        <taxon>Eukaryota</taxon>
        <taxon>Viridiplantae</taxon>
        <taxon>Streptophyta</taxon>
        <taxon>Embryophyta</taxon>
        <taxon>Tracheophyta</taxon>
        <taxon>Spermatophyta</taxon>
        <taxon>Magnoliopsida</taxon>
        <taxon>eudicotyledons</taxon>
        <taxon>Gunneridae</taxon>
        <taxon>Pentapetalae</taxon>
        <taxon>asterids</taxon>
        <taxon>campanulids</taxon>
        <taxon>Asterales</taxon>
        <taxon>Asteraceae</taxon>
        <taxon>Asteroideae</taxon>
        <taxon>Anthemideae</taxon>
        <taxon>Anthemidinae</taxon>
        <taxon>Tanacetum</taxon>
    </lineage>
</organism>
<proteinExistence type="predicted"/>
<gene>
    <name evidence="1" type="ORF">Tci_927246</name>
</gene>